<dbReference type="Pfam" id="PF01048">
    <property type="entry name" value="PNP_UDP_1"/>
    <property type="match status" value="1"/>
</dbReference>
<protein>
    <recommendedName>
        <fullName evidence="4">Nucleoside phosphorylase domain-containing protein</fullName>
    </recommendedName>
</protein>
<dbReference type="FunFam" id="3.40.50.1580:FF:000012">
    <property type="entry name" value="Probable 6-oxopurine nucleoside phosphorylase"/>
    <property type="match status" value="1"/>
</dbReference>
<dbReference type="GO" id="GO:0019509">
    <property type="term" value="P:L-methionine salvage from methylthioadenosine"/>
    <property type="evidence" value="ECO:0007669"/>
    <property type="project" value="TreeGrafter"/>
</dbReference>
<dbReference type="EMBL" id="UINC01009455">
    <property type="protein sequence ID" value="SVA42400.1"/>
    <property type="molecule type" value="Genomic_DNA"/>
</dbReference>
<dbReference type="HAMAP" id="MF_01963">
    <property type="entry name" value="MTAP"/>
    <property type="match status" value="1"/>
</dbReference>
<keyword evidence="1" id="KW-0328">Glycosyltransferase</keyword>
<dbReference type="PANTHER" id="PTHR42679:SF2">
    <property type="entry name" value="S-METHYL-5'-THIOADENOSINE PHOSPHORYLASE"/>
    <property type="match status" value="1"/>
</dbReference>
<dbReference type="InterPro" id="IPR010044">
    <property type="entry name" value="MTAP"/>
</dbReference>
<dbReference type="GO" id="GO:0017061">
    <property type="term" value="F:S-methyl-5-thioadenosine phosphorylase activity"/>
    <property type="evidence" value="ECO:0007669"/>
    <property type="project" value="InterPro"/>
</dbReference>
<feature type="non-terminal residue" evidence="5">
    <location>
        <position position="1"/>
    </location>
</feature>
<reference evidence="5" key="1">
    <citation type="submission" date="2018-05" db="EMBL/GenBank/DDBJ databases">
        <authorList>
            <person name="Lanie J.A."/>
            <person name="Ng W.-L."/>
            <person name="Kazmierczak K.M."/>
            <person name="Andrzejewski T.M."/>
            <person name="Davidsen T.M."/>
            <person name="Wayne K.J."/>
            <person name="Tettelin H."/>
            <person name="Glass J.I."/>
            <person name="Rusch D."/>
            <person name="Podicherti R."/>
            <person name="Tsui H.-C.T."/>
            <person name="Winkler M.E."/>
        </authorList>
    </citation>
    <scope>NUCLEOTIDE SEQUENCE</scope>
</reference>
<dbReference type="GO" id="GO:0005829">
    <property type="term" value="C:cytosol"/>
    <property type="evidence" value="ECO:0007669"/>
    <property type="project" value="TreeGrafter"/>
</dbReference>
<evidence type="ECO:0000256" key="1">
    <source>
        <dbReference type="ARBA" id="ARBA00022676"/>
    </source>
</evidence>
<keyword evidence="3" id="KW-0660">Purine salvage</keyword>
<keyword evidence="2" id="KW-0808">Transferase</keyword>
<proteinExistence type="inferred from homology"/>
<feature type="domain" description="Nucleoside phosphorylase" evidence="4">
    <location>
        <begin position="6"/>
        <end position="242"/>
    </location>
</feature>
<dbReference type="CDD" id="cd09010">
    <property type="entry name" value="MTAP_SsMTAPII_like_MTIP"/>
    <property type="match status" value="1"/>
</dbReference>
<dbReference type="AlphaFoldDB" id="A0A381VQ17"/>
<dbReference type="GO" id="GO:0006166">
    <property type="term" value="P:purine ribonucleoside salvage"/>
    <property type="evidence" value="ECO:0007669"/>
    <property type="project" value="UniProtKB-KW"/>
</dbReference>
<evidence type="ECO:0000313" key="5">
    <source>
        <dbReference type="EMBL" id="SVA42400.1"/>
    </source>
</evidence>
<sequence length="293" mass="33245">VNDQVLGFIGGSGLYEIDFVDNNKLLDIKSHWGNPSDKIIEGTINENKIFFLSRHGLGHKLSPSAINYQANIDCLKQCGVTDIISLSAVGSLKESLNPGTFVIVDQFIDRTTNRKKSFFNEGIVAHVPMSEPTSKELMLLSKKNLDKLNISNVFGGTYLAMEGPQFSTKAESHLYRQWGCDVIGMTNIPEAKLAREAEIRYCSISMVTDYDCWHQDHESVNLEMILNTMRKNTEKSKKFIQSISNEYYKGIDFSEDKTQNILDTSIVTHRDSWDKEIEIKLTTILKRYKEVNS</sequence>
<dbReference type="NCBIfam" id="TIGR01694">
    <property type="entry name" value="MTAP"/>
    <property type="match status" value="1"/>
</dbReference>
<gene>
    <name evidence="5" type="ORF">METZ01_LOCUS95254</name>
</gene>
<dbReference type="SUPFAM" id="SSF53167">
    <property type="entry name" value="Purine and uridine phosphorylases"/>
    <property type="match status" value="1"/>
</dbReference>
<organism evidence="5">
    <name type="scientific">marine metagenome</name>
    <dbReference type="NCBI Taxonomy" id="408172"/>
    <lineage>
        <taxon>unclassified sequences</taxon>
        <taxon>metagenomes</taxon>
        <taxon>ecological metagenomes</taxon>
    </lineage>
</organism>
<dbReference type="PANTHER" id="PTHR42679">
    <property type="entry name" value="S-METHYL-5'-THIOADENOSINE PHOSPHORYLASE"/>
    <property type="match status" value="1"/>
</dbReference>
<dbReference type="InterPro" id="IPR035994">
    <property type="entry name" value="Nucleoside_phosphorylase_sf"/>
</dbReference>
<evidence type="ECO:0000259" key="4">
    <source>
        <dbReference type="Pfam" id="PF01048"/>
    </source>
</evidence>
<dbReference type="Gene3D" id="3.40.50.1580">
    <property type="entry name" value="Nucleoside phosphorylase domain"/>
    <property type="match status" value="1"/>
</dbReference>
<dbReference type="InterPro" id="IPR000845">
    <property type="entry name" value="Nucleoside_phosphorylase_d"/>
</dbReference>
<accession>A0A381VQ17</accession>
<evidence type="ECO:0000256" key="2">
    <source>
        <dbReference type="ARBA" id="ARBA00022679"/>
    </source>
</evidence>
<evidence type="ECO:0000256" key="3">
    <source>
        <dbReference type="ARBA" id="ARBA00022726"/>
    </source>
</evidence>
<name>A0A381VQ17_9ZZZZ</name>